<feature type="transmembrane region" description="Helical" evidence="1">
    <location>
        <begin position="6"/>
        <end position="24"/>
    </location>
</feature>
<reference evidence="2" key="1">
    <citation type="journal article" date="2017" name="Appl. Environ. Microbiol.">
        <title>Molecular characterization of an Endozoicomonas-like organism causing infection in king scallop Pecten maximus L.</title>
        <authorList>
            <person name="Cano I."/>
            <person name="van Aerle R."/>
            <person name="Ross S."/>
            <person name="Verner-Jeffreys D.W."/>
            <person name="Paley R.K."/>
            <person name="Rimmer G."/>
            <person name="Ryder D."/>
            <person name="Hooper P."/>
            <person name="Stone D."/>
            <person name="Feist S.W."/>
        </authorList>
    </citation>
    <scope>NUCLEOTIDE SEQUENCE</scope>
</reference>
<accession>A0A2H9T459</accession>
<organism evidence="2">
    <name type="scientific">invertebrate metagenome</name>
    <dbReference type="NCBI Taxonomy" id="1711999"/>
    <lineage>
        <taxon>unclassified sequences</taxon>
        <taxon>metagenomes</taxon>
        <taxon>organismal metagenomes</taxon>
    </lineage>
</organism>
<dbReference type="AlphaFoldDB" id="A0A2H9T459"/>
<gene>
    <name evidence="2" type="ORF">CI610_03073</name>
</gene>
<name>A0A2H9T459_9ZZZZ</name>
<keyword evidence="1" id="KW-0812">Transmembrane</keyword>
<sequence length="67" mass="7908">MSQLMEGSVVIPPGTVSLGILRILMFKKKKKKKKVIVLLLKRVRERERERKKKEPCNWEKSELFLQG</sequence>
<comment type="caution">
    <text evidence="2">The sequence shown here is derived from an EMBL/GenBank/DDBJ whole genome shotgun (WGS) entry which is preliminary data.</text>
</comment>
<keyword evidence="1" id="KW-1133">Transmembrane helix</keyword>
<keyword evidence="1" id="KW-0472">Membrane</keyword>
<evidence type="ECO:0000313" key="2">
    <source>
        <dbReference type="EMBL" id="PJE77994.1"/>
    </source>
</evidence>
<dbReference type="EMBL" id="NSIT01000299">
    <property type="protein sequence ID" value="PJE77994.1"/>
    <property type="molecule type" value="Genomic_DNA"/>
</dbReference>
<proteinExistence type="predicted"/>
<protein>
    <submittedName>
        <fullName evidence="2">Uncharacterized protein</fullName>
    </submittedName>
</protein>
<evidence type="ECO:0000256" key="1">
    <source>
        <dbReference type="SAM" id="Phobius"/>
    </source>
</evidence>